<dbReference type="InterPro" id="IPR022398">
    <property type="entry name" value="Peptidase_S8_His-AS"/>
</dbReference>
<evidence type="ECO:0000256" key="3">
    <source>
        <dbReference type="ARBA" id="ARBA00022801"/>
    </source>
</evidence>
<dbReference type="InterPro" id="IPR003961">
    <property type="entry name" value="FN3_dom"/>
</dbReference>
<evidence type="ECO:0000313" key="10">
    <source>
        <dbReference type="Proteomes" id="UP000289703"/>
    </source>
</evidence>
<dbReference type="Pfam" id="PF00082">
    <property type="entry name" value="Peptidase_S8"/>
    <property type="match status" value="1"/>
</dbReference>
<dbReference type="CDD" id="cd07473">
    <property type="entry name" value="Peptidases_S8_Subtilisin_like"/>
    <property type="match status" value="1"/>
</dbReference>
<keyword evidence="3 5" id="KW-0378">Hydrolase</keyword>
<accession>A0A4Q1JK22</accession>
<dbReference type="SUPFAM" id="SSF52743">
    <property type="entry name" value="Subtilisin-like"/>
    <property type="match status" value="1"/>
</dbReference>
<dbReference type="PROSITE" id="PS51892">
    <property type="entry name" value="SUBTILASE"/>
    <property type="match status" value="1"/>
</dbReference>
<dbReference type="InterPro" id="IPR050131">
    <property type="entry name" value="Peptidase_S8_subtilisin-like"/>
</dbReference>
<dbReference type="SUPFAM" id="SSF63446">
    <property type="entry name" value="Type I dockerin domain"/>
    <property type="match status" value="1"/>
</dbReference>
<evidence type="ECO:0000259" key="8">
    <source>
        <dbReference type="Pfam" id="PF00082"/>
    </source>
</evidence>
<gene>
    <name evidence="9" type="ORF">EO244_11675</name>
</gene>
<dbReference type="GO" id="GO:0000272">
    <property type="term" value="P:polysaccharide catabolic process"/>
    <property type="evidence" value="ECO:0007669"/>
    <property type="project" value="InterPro"/>
</dbReference>
<feature type="chain" id="PRO_5020382851" description="Peptidase S8/S53 domain-containing protein" evidence="7">
    <location>
        <begin position="22"/>
        <end position="1388"/>
    </location>
</feature>
<dbReference type="GO" id="GO:0006508">
    <property type="term" value="P:proteolysis"/>
    <property type="evidence" value="ECO:0007669"/>
    <property type="project" value="UniProtKB-KW"/>
</dbReference>
<keyword evidence="2 5" id="KW-0645">Protease</keyword>
<dbReference type="OrthoDB" id="1489355at2"/>
<dbReference type="InterPro" id="IPR036439">
    <property type="entry name" value="Dockerin_dom_sf"/>
</dbReference>
<organism evidence="9 10">
    <name type="scientific">Ancylomarina salipaludis</name>
    <dbReference type="NCBI Taxonomy" id="2501299"/>
    <lineage>
        <taxon>Bacteria</taxon>
        <taxon>Pseudomonadati</taxon>
        <taxon>Bacteroidota</taxon>
        <taxon>Bacteroidia</taxon>
        <taxon>Marinilabiliales</taxon>
        <taxon>Marinifilaceae</taxon>
        <taxon>Ancylomarina</taxon>
    </lineage>
</organism>
<evidence type="ECO:0000313" key="9">
    <source>
        <dbReference type="EMBL" id="RXQ92202.1"/>
    </source>
</evidence>
<dbReference type="CDD" id="cd00063">
    <property type="entry name" value="FN3"/>
    <property type="match status" value="1"/>
</dbReference>
<feature type="signal peptide" evidence="7">
    <location>
        <begin position="1"/>
        <end position="21"/>
    </location>
</feature>
<evidence type="ECO:0000256" key="7">
    <source>
        <dbReference type="SAM" id="SignalP"/>
    </source>
</evidence>
<dbReference type="InterPro" id="IPR023827">
    <property type="entry name" value="Peptidase_S8_Asp-AS"/>
</dbReference>
<name>A0A4Q1JK22_9BACT</name>
<dbReference type="PROSITE" id="PS00136">
    <property type="entry name" value="SUBTILASE_ASP"/>
    <property type="match status" value="1"/>
</dbReference>
<evidence type="ECO:0000256" key="5">
    <source>
        <dbReference type="PROSITE-ProRule" id="PRU01240"/>
    </source>
</evidence>
<dbReference type="RefSeq" id="WP_129254858.1">
    <property type="nucleotide sequence ID" value="NZ_SAXA01000010.1"/>
</dbReference>
<feature type="active site" description="Charge relay system" evidence="5">
    <location>
        <position position="227"/>
    </location>
</feature>
<dbReference type="GO" id="GO:0004252">
    <property type="term" value="F:serine-type endopeptidase activity"/>
    <property type="evidence" value="ECO:0007669"/>
    <property type="project" value="UniProtKB-UniRule"/>
</dbReference>
<proteinExistence type="inferred from homology"/>
<dbReference type="InterPro" id="IPR013783">
    <property type="entry name" value="Ig-like_fold"/>
</dbReference>
<dbReference type="Gene3D" id="1.10.1330.10">
    <property type="entry name" value="Dockerin domain"/>
    <property type="match status" value="1"/>
</dbReference>
<keyword evidence="7" id="KW-0732">Signal</keyword>
<keyword evidence="10" id="KW-1185">Reference proteome</keyword>
<evidence type="ECO:0000256" key="1">
    <source>
        <dbReference type="ARBA" id="ARBA00011073"/>
    </source>
</evidence>
<dbReference type="PANTHER" id="PTHR43806">
    <property type="entry name" value="PEPTIDASE S8"/>
    <property type="match status" value="1"/>
</dbReference>
<dbReference type="PRINTS" id="PR00723">
    <property type="entry name" value="SUBTILISIN"/>
</dbReference>
<feature type="active site" description="Charge relay system" evidence="5">
    <location>
        <position position="283"/>
    </location>
</feature>
<dbReference type="PANTHER" id="PTHR43806:SF11">
    <property type="entry name" value="CEREVISIN-RELATED"/>
    <property type="match status" value="1"/>
</dbReference>
<evidence type="ECO:0000256" key="4">
    <source>
        <dbReference type="ARBA" id="ARBA00022825"/>
    </source>
</evidence>
<protein>
    <recommendedName>
        <fullName evidence="8">Peptidase S8/S53 domain-containing protein</fullName>
    </recommendedName>
</protein>
<dbReference type="PROSITE" id="PS00138">
    <property type="entry name" value="SUBTILASE_SER"/>
    <property type="match status" value="1"/>
</dbReference>
<sequence length="1388" mass="151659">MNRFYTLILFSLLFGTGNLKAQEASAFVKGKSERFDPRSDQNNFVPNEVLVKFKDDVILKSGSLKSSFINGLDAVLSKHGLTVGEEMFPGARKLKSGQRFVITPTGEKMELPSMKNVFRLSLSKTKSAKAEPVNIHQAMEELKALSEVEYVEPNYIFSIGDFKPAGPEMSQEEIAASAANDNLSTKSSGTIPNDPLYNSQWGIPACNIDDVWTGHSGDGSSVIAILDTGVDWEHADLTDNIWVNEAELNGAEGYDDDGNGFIDDIRGWDFINQDNDPKDDNSHGTHCAGIAAGVGNNEVGITGANWKAKIMPIKVFQSSGRADAATIAKGVSYAADNGAHVLSMSFGGYAESITMRNALANAYATAVLVAAAGNDGLCIGPERCLDKRWGLPEYPGAFSFVLGVEANSESARAGFSNFDQDGPVFSKYHDLLNYELKAPGVGILSTVPGGNYRSYNGTSMATPLVAGAVSLYLEQRPDDSQEILFGNLINSTGSHLDLNAALNVVAEPRLAIVSYEVIDTLDGDRDGRADAGETIELKVKVRNTWAQANDVKVGVQFQEFEDPTVADLIASEALIGNVSAYATRESDISLKLKIADDVIDGRDIALELDTWYGDNLGLKTKKIILSVENGVELKGIISEDMTLYPDKHYIIMDNIAIPNGVTLTIKPGTTLKFGEGISMVVAGTVNAIGTKDSLIYFTKRDLGLNWMGVKTEGSSSFRAKYCVFEYAGITDRFVLNLSSSGESNLDNCKVQYLSNRNYGMNVGYNTSVINSCFYYNDWNFYAIRLDNNPGGLKNCNIISNNNSAWSTAYGGAIGSYQSSFYLNECNVFSNIHTPTNQEINIASSSSEFVVSMLDSTYYGTGNEDKINSGIYDFPERGEGIWFDISKKMKRPSKEAHGIVWKVLVNGVDAQDEYDSLDPVGVGKQKFEVYFNRPMDVEITPNISMGVRYPYSQTSIAEEGSWSADSMIYTVYGTLGLNTGDGINTIRVEGAKDTDHFEIPIEDRRFRVLVSAAGSLADGFGATPGMGKVDLNWEVPEGEVSDLLGYNMYRYTFVDEENTSDTLMINTQLLSEPDYTDFEVEPATKYFYTYKTVRTNFTESDYSKVVAATPLTAAKGDANGDLFVNVVDVTTTVSQILQKEPKPFIFDAADINGDATINVLDITGIVNLVLHPATKSSQASNGAMLAEFYIRQDTLFANSPVALGGVQFMLYETEKGAYQVLPALKDMERAEMLKGDSLLFLAYSMRGNTLSTGEVPLLKLGNSESYIDNLVLASSNGDKVEGIVGKAKPVFDDLDDKEQVAKLLNNYPNPFTDNTTIQVEIKSPVEKVEIDIIDIQGRKVDVLKDYNLSPGLYQFTWHPGIHKGVFIAVLKVVKDRKSYNGQSIRMLVE</sequence>
<dbReference type="Gene3D" id="3.40.50.200">
    <property type="entry name" value="Peptidase S8/S53 domain"/>
    <property type="match status" value="1"/>
</dbReference>
<dbReference type="InterPro" id="IPR023828">
    <property type="entry name" value="Peptidase_S8_Ser-AS"/>
</dbReference>
<dbReference type="InterPro" id="IPR034204">
    <property type="entry name" value="PfSUB1-like_cat_dom"/>
</dbReference>
<feature type="active site" description="Charge relay system" evidence="5">
    <location>
        <position position="459"/>
    </location>
</feature>
<feature type="domain" description="Peptidase S8/S53" evidence="8">
    <location>
        <begin position="221"/>
        <end position="492"/>
    </location>
</feature>
<evidence type="ECO:0000256" key="6">
    <source>
        <dbReference type="RuleBase" id="RU003355"/>
    </source>
</evidence>
<dbReference type="InterPro" id="IPR036852">
    <property type="entry name" value="Peptidase_S8/S53_dom_sf"/>
</dbReference>
<dbReference type="EMBL" id="SAXA01000010">
    <property type="protein sequence ID" value="RXQ92202.1"/>
    <property type="molecule type" value="Genomic_DNA"/>
</dbReference>
<dbReference type="PROSITE" id="PS00137">
    <property type="entry name" value="SUBTILASE_HIS"/>
    <property type="match status" value="1"/>
</dbReference>
<comment type="caution">
    <text evidence="9">The sequence shown here is derived from an EMBL/GenBank/DDBJ whole genome shotgun (WGS) entry which is preliminary data.</text>
</comment>
<dbReference type="InterPro" id="IPR000209">
    <property type="entry name" value="Peptidase_S8/S53_dom"/>
</dbReference>
<reference evidence="9 10" key="1">
    <citation type="submission" date="2019-01" db="EMBL/GenBank/DDBJ databases">
        <title>Ancylomarina salipaludis sp. nov., isolated from a salt marsh.</title>
        <authorList>
            <person name="Yoon J.-H."/>
        </authorList>
    </citation>
    <scope>NUCLEOTIDE SEQUENCE [LARGE SCALE GENOMIC DNA]</scope>
    <source>
        <strain evidence="9 10">SHSM-M15</strain>
    </source>
</reference>
<dbReference type="Proteomes" id="UP000289703">
    <property type="component" value="Unassembled WGS sequence"/>
</dbReference>
<dbReference type="InterPro" id="IPR015500">
    <property type="entry name" value="Peptidase_S8_subtilisin-rel"/>
</dbReference>
<keyword evidence="4 5" id="KW-0720">Serine protease</keyword>
<evidence type="ECO:0000256" key="2">
    <source>
        <dbReference type="ARBA" id="ARBA00022670"/>
    </source>
</evidence>
<dbReference type="Gene3D" id="2.60.40.10">
    <property type="entry name" value="Immunoglobulins"/>
    <property type="match status" value="1"/>
</dbReference>
<comment type="similarity">
    <text evidence="1 5 6">Belongs to the peptidase S8 family.</text>
</comment>